<gene>
    <name evidence="1" type="ORF">E2986_10877</name>
</gene>
<sequence length="185" mass="21164">MLPPFSRFLSESATVTAAFGRSKYNNLCIVIRVFNNINNSNSRLGGVKILAILKRRIDYEVFSDVSKLTLYNWSSSWVSFRCWVVICRLQVLQKGGSVLECPVRSLVIAILSFLLRLLFEMVCYAMYFGSICRSPNSVPKDGCFYGTNGSTFKPSPYNNIFSKIIQFYTRKKHVPIKFQIPQNEL</sequence>
<reference evidence="1" key="1">
    <citation type="submission" date="2019-11" db="EMBL/GenBank/DDBJ databases">
        <title>The nuclear and mitochondrial genomes of Frieseomelitta varia - a highly eusocial stingless bee (Meliponini) with a permanently sterile worker caste.</title>
        <authorList>
            <person name="Freitas F.C.P."/>
            <person name="Lourenco A.P."/>
            <person name="Nunes F.M.F."/>
            <person name="Paschoal A.R."/>
            <person name="Abreu F.C.P."/>
            <person name="Barbin F.O."/>
            <person name="Bataglia L."/>
            <person name="Cardoso-Junior C.A.M."/>
            <person name="Cervoni M.S."/>
            <person name="Silva S.R."/>
            <person name="Dalarmi F."/>
            <person name="Del Lama M.A."/>
            <person name="Depintor T.S."/>
            <person name="Ferreira K.M."/>
            <person name="Goria P.S."/>
            <person name="Jaskot M.C."/>
            <person name="Lago D.C."/>
            <person name="Luna-Lucena D."/>
            <person name="Moda L.M."/>
            <person name="Nascimento L."/>
            <person name="Pedrino M."/>
            <person name="Rabico F.O."/>
            <person name="Sanches F.C."/>
            <person name="Santos D.E."/>
            <person name="Santos C.G."/>
            <person name="Vieira J."/>
            <person name="Lopes T.F."/>
            <person name="Barchuk A.R."/>
            <person name="Hartfelder K."/>
            <person name="Simoes Z.L.P."/>
            <person name="Bitondi M.M.G."/>
            <person name="Pinheiro D.G."/>
        </authorList>
    </citation>
    <scope>NUCLEOTIDE SEQUENCE</scope>
    <source>
        <strain evidence="1">USP_RPSP 00005682</strain>
        <tissue evidence="1">Whole individual</tissue>
    </source>
</reference>
<dbReference type="AlphaFoldDB" id="A0A833RV58"/>
<dbReference type="EMBL" id="WNWW01000158">
    <property type="protein sequence ID" value="KAF3429533.1"/>
    <property type="molecule type" value="Genomic_DNA"/>
</dbReference>
<protein>
    <submittedName>
        <fullName evidence="1">Uncharacterized protein</fullName>
    </submittedName>
</protein>
<comment type="caution">
    <text evidence="1">The sequence shown here is derived from an EMBL/GenBank/DDBJ whole genome shotgun (WGS) entry which is preliminary data.</text>
</comment>
<keyword evidence="2" id="KW-1185">Reference proteome</keyword>
<dbReference type="Proteomes" id="UP000655588">
    <property type="component" value="Unassembled WGS sequence"/>
</dbReference>
<proteinExistence type="predicted"/>
<evidence type="ECO:0000313" key="2">
    <source>
        <dbReference type="Proteomes" id="UP000655588"/>
    </source>
</evidence>
<evidence type="ECO:0000313" key="1">
    <source>
        <dbReference type="EMBL" id="KAF3429533.1"/>
    </source>
</evidence>
<organism evidence="1 2">
    <name type="scientific">Frieseomelitta varia</name>
    <dbReference type="NCBI Taxonomy" id="561572"/>
    <lineage>
        <taxon>Eukaryota</taxon>
        <taxon>Metazoa</taxon>
        <taxon>Ecdysozoa</taxon>
        <taxon>Arthropoda</taxon>
        <taxon>Hexapoda</taxon>
        <taxon>Insecta</taxon>
        <taxon>Pterygota</taxon>
        <taxon>Neoptera</taxon>
        <taxon>Endopterygota</taxon>
        <taxon>Hymenoptera</taxon>
        <taxon>Apocrita</taxon>
        <taxon>Aculeata</taxon>
        <taxon>Apoidea</taxon>
        <taxon>Anthophila</taxon>
        <taxon>Apidae</taxon>
        <taxon>Frieseomelitta</taxon>
    </lineage>
</organism>
<accession>A0A833RV58</accession>
<name>A0A833RV58_9HYME</name>